<dbReference type="EMBL" id="CP099419">
    <property type="protein sequence ID" value="USW50274.1"/>
    <property type="molecule type" value="Genomic_DNA"/>
</dbReference>
<dbReference type="SMART" id="SM00487">
    <property type="entry name" value="DEXDc"/>
    <property type="match status" value="1"/>
</dbReference>
<comment type="function">
    <text evidence="6">RNA helicase.</text>
</comment>
<evidence type="ECO:0000313" key="11">
    <source>
        <dbReference type="Proteomes" id="UP001056384"/>
    </source>
</evidence>
<evidence type="ECO:0000256" key="2">
    <source>
        <dbReference type="ARBA" id="ARBA00022801"/>
    </source>
</evidence>
<dbReference type="AlphaFoldDB" id="A0A9Q9ALJ9"/>
<dbReference type="InterPro" id="IPR027417">
    <property type="entry name" value="P-loop_NTPase"/>
</dbReference>
<dbReference type="GO" id="GO:0003724">
    <property type="term" value="F:RNA helicase activity"/>
    <property type="evidence" value="ECO:0007669"/>
    <property type="project" value="UniProtKB-EC"/>
</dbReference>
<evidence type="ECO:0000259" key="9">
    <source>
        <dbReference type="PROSITE" id="PS51194"/>
    </source>
</evidence>
<evidence type="ECO:0000256" key="6">
    <source>
        <dbReference type="RuleBase" id="RU365068"/>
    </source>
</evidence>
<dbReference type="Pfam" id="PF00271">
    <property type="entry name" value="Helicase_C"/>
    <property type="match status" value="1"/>
</dbReference>
<dbReference type="GO" id="GO:0005524">
    <property type="term" value="F:ATP binding"/>
    <property type="evidence" value="ECO:0007669"/>
    <property type="project" value="UniProtKB-UniRule"/>
</dbReference>
<feature type="domain" description="Helicase C-terminal" evidence="9">
    <location>
        <begin position="739"/>
        <end position="908"/>
    </location>
</feature>
<evidence type="ECO:0000256" key="4">
    <source>
        <dbReference type="ARBA" id="ARBA00022840"/>
    </source>
</evidence>
<reference evidence="10" key="1">
    <citation type="submission" date="2022-06" db="EMBL/GenBank/DDBJ databases">
        <title>Complete genome sequences of two strains of the flax pathogen Septoria linicola.</title>
        <authorList>
            <person name="Lapalu N."/>
            <person name="Simon A."/>
            <person name="Demenou B."/>
            <person name="Paumier D."/>
            <person name="Guillot M.-P."/>
            <person name="Gout L."/>
            <person name="Valade R."/>
        </authorList>
    </citation>
    <scope>NUCLEOTIDE SEQUENCE</scope>
    <source>
        <strain evidence="10">SE15195</strain>
    </source>
</reference>
<feature type="compositionally biased region" description="Acidic residues" evidence="7">
    <location>
        <begin position="708"/>
        <end position="718"/>
    </location>
</feature>
<evidence type="ECO:0000259" key="8">
    <source>
        <dbReference type="PROSITE" id="PS51192"/>
    </source>
</evidence>
<feature type="region of interest" description="Disordered" evidence="7">
    <location>
        <begin position="1"/>
        <end position="117"/>
    </location>
</feature>
<keyword evidence="5 6" id="KW-0694">RNA-binding</keyword>
<dbReference type="PANTHER" id="PTHR24031">
    <property type="entry name" value="RNA HELICASE"/>
    <property type="match status" value="1"/>
</dbReference>
<organism evidence="10 11">
    <name type="scientific">Septoria linicola</name>
    <dbReference type="NCBI Taxonomy" id="215465"/>
    <lineage>
        <taxon>Eukaryota</taxon>
        <taxon>Fungi</taxon>
        <taxon>Dikarya</taxon>
        <taxon>Ascomycota</taxon>
        <taxon>Pezizomycotina</taxon>
        <taxon>Dothideomycetes</taxon>
        <taxon>Dothideomycetidae</taxon>
        <taxon>Mycosphaerellales</taxon>
        <taxon>Mycosphaerellaceae</taxon>
        <taxon>Septoria</taxon>
    </lineage>
</organism>
<dbReference type="Gene3D" id="3.40.50.300">
    <property type="entry name" value="P-loop containing nucleotide triphosphate hydrolases"/>
    <property type="match status" value="2"/>
</dbReference>
<comment type="similarity">
    <text evidence="6">Belongs to the DEAD box helicase family.</text>
</comment>
<keyword evidence="1 6" id="KW-0547">Nucleotide-binding</keyword>
<dbReference type="SUPFAM" id="SSF52540">
    <property type="entry name" value="P-loop containing nucleoside triphosphate hydrolases"/>
    <property type="match status" value="2"/>
</dbReference>
<dbReference type="InterPro" id="IPR000629">
    <property type="entry name" value="RNA-helicase_DEAD-box_CS"/>
</dbReference>
<dbReference type="SMART" id="SM00490">
    <property type="entry name" value="HELICc"/>
    <property type="match status" value="1"/>
</dbReference>
<name>A0A9Q9ALJ9_9PEZI</name>
<evidence type="ECO:0000313" key="10">
    <source>
        <dbReference type="EMBL" id="USW50274.1"/>
    </source>
</evidence>
<gene>
    <name evidence="10" type="ORF">Slin15195_G035930</name>
</gene>
<dbReference type="PROSITE" id="PS51194">
    <property type="entry name" value="HELICASE_CTER"/>
    <property type="match status" value="1"/>
</dbReference>
<keyword evidence="3 6" id="KW-0347">Helicase</keyword>
<keyword evidence="11" id="KW-1185">Reference proteome</keyword>
<keyword evidence="4 6" id="KW-0067">ATP-binding</keyword>
<dbReference type="GO" id="GO:0003723">
    <property type="term" value="F:RNA binding"/>
    <property type="evidence" value="ECO:0007669"/>
    <property type="project" value="UniProtKB-UniRule"/>
</dbReference>
<feature type="compositionally biased region" description="Low complexity" evidence="7">
    <location>
        <begin position="10"/>
        <end position="34"/>
    </location>
</feature>
<feature type="domain" description="Helicase ATP-binding" evidence="8">
    <location>
        <begin position="329"/>
        <end position="594"/>
    </location>
</feature>
<keyword evidence="2 6" id="KW-0378">Hydrolase</keyword>
<dbReference type="InterPro" id="IPR001650">
    <property type="entry name" value="Helicase_C-like"/>
</dbReference>
<comment type="catalytic activity">
    <reaction evidence="6">
        <text>ATP + H2O = ADP + phosphate + H(+)</text>
        <dbReference type="Rhea" id="RHEA:13065"/>
        <dbReference type="ChEBI" id="CHEBI:15377"/>
        <dbReference type="ChEBI" id="CHEBI:15378"/>
        <dbReference type="ChEBI" id="CHEBI:30616"/>
        <dbReference type="ChEBI" id="CHEBI:43474"/>
        <dbReference type="ChEBI" id="CHEBI:456216"/>
        <dbReference type="EC" id="3.6.4.13"/>
    </reaction>
</comment>
<evidence type="ECO:0000256" key="5">
    <source>
        <dbReference type="ARBA" id="ARBA00022884"/>
    </source>
</evidence>
<dbReference type="EC" id="3.6.4.13" evidence="6"/>
<dbReference type="Proteomes" id="UP001056384">
    <property type="component" value="Chromosome 2"/>
</dbReference>
<feature type="compositionally biased region" description="Acidic residues" evidence="7">
    <location>
        <begin position="151"/>
        <end position="163"/>
    </location>
</feature>
<dbReference type="InterPro" id="IPR014001">
    <property type="entry name" value="Helicase_ATP-bd"/>
</dbReference>
<dbReference type="InterPro" id="IPR011545">
    <property type="entry name" value="DEAD/DEAH_box_helicase_dom"/>
</dbReference>
<sequence>MNGLYKRYIPPKATTAPVSATSATATPTKAHPAAFSPAVESAKKRKRERSADEVAERKAKKLRKKGTTTTSNVVSAVKPAAQPTEDEDKAANAAAEARGDFSHITNAKKRHKLEKEARKAGLRVAGKIGKPEVAPEAPVLETMREEAAITEAEDGMVAEENPETEQAGPEASGMEQVEQPSDPAPKLSKKRRHKLENVLAGGVESATDLESEKKHNTVLDKFKKSAKRSPVPEEREASKTALETVHHLEIPDAEMEDFVPDRDSELPEWLREPQLVDSKSEKKSWSALQLDPSTCDRLNKLTFSSAMPIQQALVPLLLPPGIPGAMYLPGSERVLPDLVVSAPTGSGKTVSYLLPITEGLRNPSTTSATEGRLEAVIIVPTQELVAQTAAVAEALSKGSKIRVGQSNNKHSIRDEQKKLVKRGMQYDPVEYKRIMDIANLGQPRNCPMDTRSPEYAAWLEASVPEPKTAQQIEILSEPSWPQGFIPTYHSLVDIFVTTPQRLQDHIEESEGFALDHLTWLVLDEADKMLDNQHRSFLETLHQATDRELHVYRDYSGKVPLAYQPPRLRKVVCSATIPSDVKVEYAFKLLFPKLVAERAAEREAHADSGADAYARRADASGEARGAGELMELPRKLVEYTVPVGDGSEKPLVAIELLKSRMLNGIDMTVAASSTKRATKADPRSDSSSDSSSESDSDSDSDISSITSSEDSDSSSDDDSPAPLRKTSRDKNPKLSHKHNSLDKTSEASAPTILIFTASTESANRLTHLIKSLVPTWSPFLTTILKGQPRRTTLRASDPAIIISTDRAGRGLDGFHGRMFTHVIQYDVPRSLTDYIHRVGRTARAGRAGEAWTLVTHKQAGWFKEEVIKSHAVGRERVVEEVKLARASEEVREAYQVALASMREELEGGQRAQK</sequence>
<evidence type="ECO:0000256" key="7">
    <source>
        <dbReference type="SAM" id="MobiDB-lite"/>
    </source>
</evidence>
<dbReference type="PROSITE" id="PS00039">
    <property type="entry name" value="DEAD_ATP_HELICASE"/>
    <property type="match status" value="1"/>
</dbReference>
<proteinExistence type="inferred from homology"/>
<dbReference type="PROSITE" id="PS51192">
    <property type="entry name" value="HELICASE_ATP_BIND_1"/>
    <property type="match status" value="1"/>
</dbReference>
<dbReference type="Pfam" id="PF00270">
    <property type="entry name" value="DEAD"/>
    <property type="match status" value="2"/>
</dbReference>
<comment type="domain">
    <text evidence="6">The Q motif is unique to and characteristic of the DEAD box family of RNA helicases and controls ATP binding and hydrolysis.</text>
</comment>
<evidence type="ECO:0000256" key="3">
    <source>
        <dbReference type="ARBA" id="ARBA00022806"/>
    </source>
</evidence>
<feature type="region of interest" description="Disordered" evidence="7">
    <location>
        <begin position="150"/>
        <end position="214"/>
    </location>
</feature>
<accession>A0A9Q9ALJ9</accession>
<dbReference type="CDD" id="cd18787">
    <property type="entry name" value="SF2_C_DEAD"/>
    <property type="match status" value="1"/>
</dbReference>
<feature type="region of interest" description="Disordered" evidence="7">
    <location>
        <begin position="671"/>
        <end position="742"/>
    </location>
</feature>
<evidence type="ECO:0000256" key="1">
    <source>
        <dbReference type="ARBA" id="ARBA00022741"/>
    </source>
</evidence>
<protein>
    <recommendedName>
        <fullName evidence="6">ATP-dependent RNA helicase</fullName>
        <ecNumber evidence="6">3.6.4.13</ecNumber>
    </recommendedName>
</protein>
<dbReference type="GO" id="GO:0016787">
    <property type="term" value="F:hydrolase activity"/>
    <property type="evidence" value="ECO:0007669"/>
    <property type="project" value="UniProtKB-KW"/>
</dbReference>